<evidence type="ECO:0000313" key="8">
    <source>
        <dbReference type="EMBL" id="NIJ17829.1"/>
    </source>
</evidence>
<evidence type="ECO:0000256" key="2">
    <source>
        <dbReference type="ARBA" id="ARBA00022714"/>
    </source>
</evidence>
<dbReference type="RefSeq" id="WP_167304649.1">
    <property type="nucleotide sequence ID" value="NZ_JAASQR010000004.1"/>
</dbReference>
<dbReference type="Proteomes" id="UP000576821">
    <property type="component" value="Unassembled WGS sequence"/>
</dbReference>
<dbReference type="SUPFAM" id="SSF55961">
    <property type="entry name" value="Bet v1-like"/>
    <property type="match status" value="1"/>
</dbReference>
<dbReference type="Gene3D" id="3.90.380.10">
    <property type="entry name" value="Naphthalene 1,2-dioxygenase Alpha Subunit, Chain A, domain 1"/>
    <property type="match status" value="1"/>
</dbReference>
<keyword evidence="3" id="KW-0479">Metal-binding</keyword>
<evidence type="ECO:0000256" key="5">
    <source>
        <dbReference type="ARBA" id="ARBA00023004"/>
    </source>
</evidence>
<dbReference type="PANTHER" id="PTHR43756:SF5">
    <property type="entry name" value="CHOLINE MONOOXYGENASE, CHLOROPLASTIC"/>
    <property type="match status" value="1"/>
</dbReference>
<reference evidence="8 9" key="1">
    <citation type="submission" date="2020-03" db="EMBL/GenBank/DDBJ databases">
        <title>Genomic Encyclopedia of Type Strains, Phase IV (KMG-IV): sequencing the most valuable type-strain genomes for metagenomic binning, comparative biology and taxonomic classification.</title>
        <authorList>
            <person name="Goeker M."/>
        </authorList>
    </citation>
    <scope>NUCLEOTIDE SEQUENCE [LARGE SCALE GENOMIC DNA]</scope>
    <source>
        <strain evidence="8 9">DSM 21299</strain>
    </source>
</reference>
<feature type="domain" description="Rieske" evidence="7">
    <location>
        <begin position="40"/>
        <end position="149"/>
    </location>
</feature>
<dbReference type="CDD" id="cd08882">
    <property type="entry name" value="RHO_alpha_C_MupW-like"/>
    <property type="match status" value="1"/>
</dbReference>
<dbReference type="PROSITE" id="PS51296">
    <property type="entry name" value="RIESKE"/>
    <property type="match status" value="1"/>
</dbReference>
<dbReference type="PANTHER" id="PTHR43756">
    <property type="entry name" value="CHOLINE MONOOXYGENASE, CHLOROPLASTIC"/>
    <property type="match status" value="1"/>
</dbReference>
<dbReference type="EMBL" id="JAASQR010000004">
    <property type="protein sequence ID" value="NIJ17829.1"/>
    <property type="molecule type" value="Genomic_DNA"/>
</dbReference>
<keyword evidence="8" id="KW-0223">Dioxygenase</keyword>
<evidence type="ECO:0000256" key="3">
    <source>
        <dbReference type="ARBA" id="ARBA00022723"/>
    </source>
</evidence>
<dbReference type="AlphaFoldDB" id="A0A846M7J7"/>
<gene>
    <name evidence="8" type="ORF">FHS54_002829</name>
</gene>
<organism evidence="8 9">
    <name type="scientific">Sphingobium vermicomposti</name>
    <dbReference type="NCBI Taxonomy" id="529005"/>
    <lineage>
        <taxon>Bacteria</taxon>
        <taxon>Pseudomonadati</taxon>
        <taxon>Pseudomonadota</taxon>
        <taxon>Alphaproteobacteria</taxon>
        <taxon>Sphingomonadales</taxon>
        <taxon>Sphingomonadaceae</taxon>
        <taxon>Sphingobium</taxon>
    </lineage>
</organism>
<dbReference type="Pfam" id="PF00848">
    <property type="entry name" value="Ring_hydroxyl_A"/>
    <property type="match status" value="1"/>
</dbReference>
<dbReference type="InterPro" id="IPR001663">
    <property type="entry name" value="Rng_hydr_dOase-A"/>
</dbReference>
<proteinExistence type="predicted"/>
<evidence type="ECO:0000313" key="9">
    <source>
        <dbReference type="Proteomes" id="UP000576821"/>
    </source>
</evidence>
<dbReference type="Gene3D" id="2.102.10.10">
    <property type="entry name" value="Rieske [2Fe-2S] iron-sulphur domain"/>
    <property type="match status" value="1"/>
</dbReference>
<evidence type="ECO:0000259" key="7">
    <source>
        <dbReference type="PROSITE" id="PS51296"/>
    </source>
</evidence>
<comment type="caution">
    <text evidence="8">The sequence shown here is derived from an EMBL/GenBank/DDBJ whole genome shotgun (WGS) entry which is preliminary data.</text>
</comment>
<dbReference type="PRINTS" id="PR00090">
    <property type="entry name" value="RNGDIOXGNASE"/>
</dbReference>
<keyword evidence="6" id="KW-0411">Iron-sulfur</keyword>
<dbReference type="GO" id="GO:0051537">
    <property type="term" value="F:2 iron, 2 sulfur cluster binding"/>
    <property type="evidence" value="ECO:0007669"/>
    <property type="project" value="UniProtKB-KW"/>
</dbReference>
<comment type="cofactor">
    <cofactor evidence="1">
        <name>Fe cation</name>
        <dbReference type="ChEBI" id="CHEBI:24875"/>
    </cofactor>
</comment>
<name>A0A846M7J7_9SPHN</name>
<evidence type="ECO:0000256" key="1">
    <source>
        <dbReference type="ARBA" id="ARBA00001962"/>
    </source>
</evidence>
<keyword evidence="2" id="KW-0001">2Fe-2S</keyword>
<accession>A0A846M7J7</accession>
<protein>
    <submittedName>
        <fullName evidence="8">Phenylpropionate dioxygenase-like ring-hydroxylating dioxygenase large terminal subunit</fullName>
    </submittedName>
</protein>
<dbReference type="InterPro" id="IPR015879">
    <property type="entry name" value="Ring_hydroxy_dOase_asu_C_dom"/>
</dbReference>
<dbReference type="CDD" id="cd03469">
    <property type="entry name" value="Rieske_RO_Alpha_N"/>
    <property type="match status" value="1"/>
</dbReference>
<keyword evidence="5" id="KW-0408">Iron</keyword>
<evidence type="ECO:0000256" key="4">
    <source>
        <dbReference type="ARBA" id="ARBA00023002"/>
    </source>
</evidence>
<sequence>MTENLAEKAGAGRSSKLQGWRYFDRDFAAREWDAVWTKSWLVICREDQIPEPGDFLVEEVGAESILVVRQEDGGIKAFYNVCQHRGNKLVAVAEGSMPSFTCAYHSWKWSLEGECIGAQDPEDFAAGSPCGRKRLAEINSEIFASFVWVNMDANPMPLNEYLGELYEPLARYPFELMHATQAISVRMPCNWKIISDNFRETYHIPTAHPEGLYVNEPYYVTAIIETLKNGHARLVTPGSQPSRYLPDGKLEIDDYLIQDLKTWELDPEDFQDKPLAIREAIIAQKRKLGEGRGHGHYNRMEDAQLTDTFLYSIFPNLTLTCFSDGMLFLRALPHPTDPEKCTFDTWFYATGSEDFFTKMLTSAGGVSETSREPVEREWRNFGEGSLGITLDGDAGIMEAQQRGMHSRGWNGAELAGQEKRITHYHDRIDQLIADNEMSIAAE</sequence>
<dbReference type="InterPro" id="IPR036922">
    <property type="entry name" value="Rieske_2Fe-2S_sf"/>
</dbReference>
<dbReference type="InterPro" id="IPR017941">
    <property type="entry name" value="Rieske_2Fe-2S"/>
</dbReference>
<dbReference type="GO" id="GO:0005506">
    <property type="term" value="F:iron ion binding"/>
    <property type="evidence" value="ECO:0007669"/>
    <property type="project" value="InterPro"/>
</dbReference>
<keyword evidence="4" id="KW-0560">Oxidoreductase</keyword>
<dbReference type="Pfam" id="PF00355">
    <property type="entry name" value="Rieske"/>
    <property type="match status" value="1"/>
</dbReference>
<dbReference type="SUPFAM" id="SSF50022">
    <property type="entry name" value="ISP domain"/>
    <property type="match status" value="1"/>
</dbReference>
<keyword evidence="9" id="KW-1185">Reference proteome</keyword>
<evidence type="ECO:0000256" key="6">
    <source>
        <dbReference type="ARBA" id="ARBA00023014"/>
    </source>
</evidence>
<dbReference type="GO" id="GO:0051213">
    <property type="term" value="F:dioxygenase activity"/>
    <property type="evidence" value="ECO:0007669"/>
    <property type="project" value="UniProtKB-KW"/>
</dbReference>